<name>A0A2J6Q4X7_9HELO</name>
<feature type="transmembrane region" description="Helical" evidence="10">
    <location>
        <begin position="167"/>
        <end position="188"/>
    </location>
</feature>
<dbReference type="STRING" id="1745343.A0A2J6Q4X7"/>
<evidence type="ECO:0000256" key="8">
    <source>
        <dbReference type="ARBA" id="ARBA00023034"/>
    </source>
</evidence>
<dbReference type="GO" id="GO:0000139">
    <property type="term" value="C:Golgi membrane"/>
    <property type="evidence" value="ECO:0007669"/>
    <property type="project" value="UniProtKB-SubCell"/>
</dbReference>
<feature type="transmembrane region" description="Helical" evidence="10">
    <location>
        <begin position="194"/>
        <end position="219"/>
    </location>
</feature>
<dbReference type="PANTHER" id="PTHR47549:SF2">
    <property type="entry name" value="GOLGI APPARATUS MEMBRANE PROTEIN TVP38"/>
    <property type="match status" value="1"/>
</dbReference>
<evidence type="ECO:0000256" key="9">
    <source>
        <dbReference type="ARBA" id="ARBA00023136"/>
    </source>
</evidence>
<keyword evidence="13" id="KW-1185">Reference proteome</keyword>
<feature type="transmembrane region" description="Helical" evidence="10">
    <location>
        <begin position="231"/>
        <end position="248"/>
    </location>
</feature>
<sequence>METEMADSLQRKTQKFLVDDDVEEGYEYKKVNYKDFITKPKYIPWWILAVVVGVLTILFAVNHDKIVTALTPISLKIRQIPGGFVIPVAILIAISFPPLFGHELVALLCGVVWGLWIGFAIVAAGTFLGEIGTWYAFKYAFRRKAIKLERTNLNYGALARFTRDGGFLVVLVIRFSIIPSHFSTAVFSTCNVKFWHFAAATFLTLPKQIVIVYVGVLLAQTQTKNNTVNDVVLGITGFTTVVAGIYVYRKMRITKEILLEEQAVRLDAKKARALNLTRVNSDSSSEREGLWQTRSHSPERQQFAPVQTMGGRGEERNYYEMDNRSRDVAYGYGYGYEVENSRRPTAVPKDFI</sequence>
<keyword evidence="6 10" id="KW-0812">Transmembrane</keyword>
<evidence type="ECO:0000256" key="6">
    <source>
        <dbReference type="ARBA" id="ARBA00022692"/>
    </source>
</evidence>
<accession>A0A2J6Q4X7</accession>
<dbReference type="AlphaFoldDB" id="A0A2J6Q4X7"/>
<dbReference type="Proteomes" id="UP000235672">
    <property type="component" value="Unassembled WGS sequence"/>
</dbReference>
<evidence type="ECO:0000256" key="5">
    <source>
        <dbReference type="ARBA" id="ARBA00020673"/>
    </source>
</evidence>
<feature type="domain" description="VTT" evidence="11">
    <location>
        <begin position="102"/>
        <end position="216"/>
    </location>
</feature>
<evidence type="ECO:0000256" key="10">
    <source>
        <dbReference type="SAM" id="Phobius"/>
    </source>
</evidence>
<proteinExistence type="inferred from homology"/>
<evidence type="ECO:0000256" key="4">
    <source>
        <dbReference type="ARBA" id="ARBA00013533"/>
    </source>
</evidence>
<comment type="function">
    <text evidence="1">Golgi membrane protein involved in vesicular trafficking and spindle migration.</text>
</comment>
<evidence type="ECO:0000256" key="2">
    <source>
        <dbReference type="ARBA" id="ARBA00004653"/>
    </source>
</evidence>
<dbReference type="InterPro" id="IPR051076">
    <property type="entry name" value="Golgi_membrane_TVP38/TMEM64"/>
</dbReference>
<protein>
    <recommendedName>
        <fullName evidence="4">Golgi apparatus membrane protein TVP38</fullName>
    </recommendedName>
    <alternativeName>
        <fullName evidence="5">Golgi apparatus membrane protein tvp38</fullName>
    </alternativeName>
</protein>
<dbReference type="PANTHER" id="PTHR47549">
    <property type="entry name" value="GOLGI APPARATUS MEMBRANE PROTEIN TVP38-RELATED"/>
    <property type="match status" value="1"/>
</dbReference>
<dbReference type="Pfam" id="PF09335">
    <property type="entry name" value="VTT_dom"/>
    <property type="match status" value="1"/>
</dbReference>
<evidence type="ECO:0000313" key="13">
    <source>
        <dbReference type="Proteomes" id="UP000235672"/>
    </source>
</evidence>
<evidence type="ECO:0000256" key="3">
    <source>
        <dbReference type="ARBA" id="ARBA00008640"/>
    </source>
</evidence>
<feature type="transmembrane region" description="Helical" evidence="10">
    <location>
        <begin position="42"/>
        <end position="61"/>
    </location>
</feature>
<evidence type="ECO:0000256" key="7">
    <source>
        <dbReference type="ARBA" id="ARBA00022989"/>
    </source>
</evidence>
<dbReference type="InterPro" id="IPR032816">
    <property type="entry name" value="VTT_dom"/>
</dbReference>
<comment type="similarity">
    <text evidence="3">Belongs to the TVP38/TMEM64 family.</text>
</comment>
<dbReference type="OrthoDB" id="166803at2759"/>
<feature type="transmembrane region" description="Helical" evidence="10">
    <location>
        <begin position="113"/>
        <end position="137"/>
    </location>
</feature>
<dbReference type="EMBL" id="KZ613481">
    <property type="protein sequence ID" value="PMD21348.1"/>
    <property type="molecule type" value="Genomic_DNA"/>
</dbReference>
<comment type="subcellular location">
    <subcellularLocation>
        <location evidence="2">Golgi apparatus membrane</location>
        <topology evidence="2">Multi-pass membrane protein</topology>
    </subcellularLocation>
</comment>
<keyword evidence="8" id="KW-0333">Golgi apparatus</keyword>
<keyword evidence="9 10" id="KW-0472">Membrane</keyword>
<evidence type="ECO:0000256" key="1">
    <source>
        <dbReference type="ARBA" id="ARBA00002978"/>
    </source>
</evidence>
<feature type="transmembrane region" description="Helical" evidence="10">
    <location>
        <begin position="82"/>
        <end position="101"/>
    </location>
</feature>
<gene>
    <name evidence="12" type="ORF">NA56DRAFT_703526</name>
</gene>
<organism evidence="12 13">
    <name type="scientific">Hyaloscypha hepaticicola</name>
    <dbReference type="NCBI Taxonomy" id="2082293"/>
    <lineage>
        <taxon>Eukaryota</taxon>
        <taxon>Fungi</taxon>
        <taxon>Dikarya</taxon>
        <taxon>Ascomycota</taxon>
        <taxon>Pezizomycotina</taxon>
        <taxon>Leotiomycetes</taxon>
        <taxon>Helotiales</taxon>
        <taxon>Hyaloscyphaceae</taxon>
        <taxon>Hyaloscypha</taxon>
    </lineage>
</organism>
<keyword evidence="7 10" id="KW-1133">Transmembrane helix</keyword>
<evidence type="ECO:0000259" key="11">
    <source>
        <dbReference type="Pfam" id="PF09335"/>
    </source>
</evidence>
<evidence type="ECO:0000313" key="12">
    <source>
        <dbReference type="EMBL" id="PMD21348.1"/>
    </source>
</evidence>
<reference evidence="12 13" key="1">
    <citation type="submission" date="2016-05" db="EMBL/GenBank/DDBJ databases">
        <title>A degradative enzymes factory behind the ericoid mycorrhizal symbiosis.</title>
        <authorList>
            <consortium name="DOE Joint Genome Institute"/>
            <person name="Martino E."/>
            <person name="Morin E."/>
            <person name="Grelet G."/>
            <person name="Kuo A."/>
            <person name="Kohler A."/>
            <person name="Daghino S."/>
            <person name="Barry K."/>
            <person name="Choi C."/>
            <person name="Cichocki N."/>
            <person name="Clum A."/>
            <person name="Copeland A."/>
            <person name="Hainaut M."/>
            <person name="Haridas S."/>
            <person name="Labutti K."/>
            <person name="Lindquist E."/>
            <person name="Lipzen A."/>
            <person name="Khouja H.-R."/>
            <person name="Murat C."/>
            <person name="Ohm R."/>
            <person name="Olson A."/>
            <person name="Spatafora J."/>
            <person name="Veneault-Fourrey C."/>
            <person name="Henrissat B."/>
            <person name="Grigoriev I."/>
            <person name="Martin F."/>
            <person name="Perotto S."/>
        </authorList>
    </citation>
    <scope>NUCLEOTIDE SEQUENCE [LARGE SCALE GENOMIC DNA]</scope>
    <source>
        <strain evidence="12 13">UAMH 7357</strain>
    </source>
</reference>